<feature type="compositionally biased region" description="Basic and acidic residues" evidence="1">
    <location>
        <begin position="1"/>
        <end position="11"/>
    </location>
</feature>
<evidence type="ECO:0000313" key="2">
    <source>
        <dbReference type="EMBL" id="MCD2164328.1"/>
    </source>
</evidence>
<feature type="compositionally biased region" description="Basic residues" evidence="1">
    <location>
        <begin position="12"/>
        <end position="23"/>
    </location>
</feature>
<dbReference type="Proteomes" id="UP001199260">
    <property type="component" value="Unassembled WGS sequence"/>
</dbReference>
<proteinExistence type="predicted"/>
<sequence>MEVMMNREQRRAARRAKPPRRGAGHIQMPITMRFSAQDETQMMLIPTQSADKFLAGTAEEADWHTVMMRINWARLLNEAHFDEGVQEFEAARMVMRAVKIEGLAGGVWTMTAEQHDTVNTALVLANQMQTQCTRRELQASLKAMLGANAYNKRTDAIKDKLDAGQLPG</sequence>
<protein>
    <submittedName>
        <fullName evidence="2">Uncharacterized protein</fullName>
    </submittedName>
</protein>
<evidence type="ECO:0000256" key="1">
    <source>
        <dbReference type="SAM" id="MobiDB-lite"/>
    </source>
</evidence>
<feature type="region of interest" description="Disordered" evidence="1">
    <location>
        <begin position="1"/>
        <end position="23"/>
    </location>
</feature>
<comment type="caution">
    <text evidence="2">The sequence shown here is derived from an EMBL/GenBank/DDBJ whole genome shotgun (WGS) entry which is preliminary data.</text>
</comment>
<evidence type="ECO:0000313" key="3">
    <source>
        <dbReference type="Proteomes" id="UP001199260"/>
    </source>
</evidence>
<dbReference type="AlphaFoldDB" id="A0AAW4XTC9"/>
<organism evidence="2 3">
    <name type="scientific">Comamonas koreensis</name>
    <dbReference type="NCBI Taxonomy" id="160825"/>
    <lineage>
        <taxon>Bacteria</taxon>
        <taxon>Pseudomonadati</taxon>
        <taxon>Pseudomonadota</taxon>
        <taxon>Betaproteobacteria</taxon>
        <taxon>Burkholderiales</taxon>
        <taxon>Comamonadaceae</taxon>
        <taxon>Comamonas</taxon>
    </lineage>
</organism>
<reference evidence="2 3" key="1">
    <citation type="submission" date="2021-11" db="EMBL/GenBank/DDBJ databases">
        <title>Genome sequence.</title>
        <authorList>
            <person name="Sun Q."/>
        </authorList>
    </citation>
    <scope>NUCLEOTIDE SEQUENCE [LARGE SCALE GENOMIC DNA]</scope>
    <source>
        <strain evidence="2 3">KCTC 12005</strain>
    </source>
</reference>
<keyword evidence="3" id="KW-1185">Reference proteome</keyword>
<accession>A0AAW4XTC9</accession>
<name>A0AAW4XTC9_9BURK</name>
<dbReference type="RefSeq" id="WP_230771579.1">
    <property type="nucleotide sequence ID" value="NZ_JAJNCT010000005.1"/>
</dbReference>
<gene>
    <name evidence="2" type="ORF">LPW39_04175</name>
</gene>
<dbReference type="EMBL" id="JAJNCT010000005">
    <property type="protein sequence ID" value="MCD2164328.1"/>
    <property type="molecule type" value="Genomic_DNA"/>
</dbReference>